<evidence type="ECO:0000313" key="1">
    <source>
        <dbReference type="EMBL" id="QMW24090.1"/>
    </source>
</evidence>
<protein>
    <submittedName>
        <fullName evidence="1">DUF3618 domain-containing protein</fullName>
    </submittedName>
</protein>
<proteinExistence type="predicted"/>
<accession>A0A7G5IL48</accession>
<dbReference type="RefSeq" id="WP_182297913.1">
    <property type="nucleotide sequence ID" value="NZ_CP059851.1"/>
</dbReference>
<keyword evidence="2" id="KW-1185">Reference proteome</keyword>
<dbReference type="Proteomes" id="UP000515292">
    <property type="component" value="Chromosome"/>
</dbReference>
<evidence type="ECO:0000313" key="2">
    <source>
        <dbReference type="Proteomes" id="UP000515292"/>
    </source>
</evidence>
<dbReference type="Pfam" id="PF12277">
    <property type="entry name" value="DUF3618"/>
    <property type="match status" value="1"/>
</dbReference>
<organism evidence="1 2">
    <name type="scientific">Sandaracinobacteroides saxicola</name>
    <dbReference type="NCBI Taxonomy" id="2759707"/>
    <lineage>
        <taxon>Bacteria</taxon>
        <taxon>Pseudomonadati</taxon>
        <taxon>Pseudomonadota</taxon>
        <taxon>Alphaproteobacteria</taxon>
        <taxon>Sphingomonadales</taxon>
        <taxon>Sphingosinicellaceae</taxon>
        <taxon>Sandaracinobacteroides</taxon>
    </lineage>
</organism>
<sequence>MSERDELQADIDAVRERIVARVDSLQVRLAPKRLVADSLSEARAVAKREVAEAADNALDWVKDNAVLLTVAAAAGGAVMAWNGFGRAGRGDRPVNIYDAYSMEDPAMHEADESARTWDRVREEAEALGARAGEATREARAAIGDAARRAGDWGRRVPEENPMTAVILGFALGAVAGALLPRTAGETRALGATRDRLAEGARRQAMAVIDAGKARLEEAGVTPEAARAKLDALATKAKDVAHDVGAAAGERLKAAVKG</sequence>
<dbReference type="EMBL" id="CP059851">
    <property type="protein sequence ID" value="QMW24090.1"/>
    <property type="molecule type" value="Genomic_DNA"/>
</dbReference>
<gene>
    <name evidence="1" type="ORF">H3309_06410</name>
</gene>
<dbReference type="InterPro" id="IPR022062">
    <property type="entry name" value="DUF3618"/>
</dbReference>
<dbReference type="KEGG" id="sand:H3309_06410"/>
<name>A0A7G5IL48_9SPHN</name>
<dbReference type="AlphaFoldDB" id="A0A7G5IL48"/>
<reference evidence="1 2" key="1">
    <citation type="submission" date="2020-07" db="EMBL/GenBank/DDBJ databases">
        <title>Complete genome sequence for Sandaracinobacter sp. M6.</title>
        <authorList>
            <person name="Tang Y."/>
            <person name="Liu Q."/>
            <person name="Guo Z."/>
            <person name="Lei P."/>
            <person name="Huang B."/>
        </authorList>
    </citation>
    <scope>NUCLEOTIDE SEQUENCE [LARGE SCALE GENOMIC DNA]</scope>
    <source>
        <strain evidence="1 2">M6</strain>
    </source>
</reference>